<evidence type="ECO:0000313" key="2">
    <source>
        <dbReference type="EMBL" id="QNE17529.1"/>
    </source>
</evidence>
<name>A0A7G6WU64_9ACTN</name>
<proteinExistence type="predicted"/>
<organism evidence="2 3">
    <name type="scientific">Kribbella qitaiheensis</name>
    <dbReference type="NCBI Taxonomy" id="1544730"/>
    <lineage>
        <taxon>Bacteria</taxon>
        <taxon>Bacillati</taxon>
        <taxon>Actinomycetota</taxon>
        <taxon>Actinomycetes</taxon>
        <taxon>Propionibacteriales</taxon>
        <taxon>Kribbellaceae</taxon>
        <taxon>Kribbella</taxon>
    </lineage>
</organism>
<protein>
    <recommendedName>
        <fullName evidence="4">Secreted protein</fullName>
    </recommendedName>
</protein>
<dbReference type="RefSeq" id="WP_185446356.1">
    <property type="nucleotide sequence ID" value="NZ_CP043661.1"/>
</dbReference>
<accession>A0A7G6WU64</accession>
<reference evidence="2 3" key="2">
    <citation type="journal article" date="2020" name="Microbiol. Resour. Announc.">
        <title>Antarctic desert soil bacteria exhibit high novel natural product potential, evaluated through long-read genome sequencing and comparative genomics.</title>
        <authorList>
            <person name="Benaud N."/>
            <person name="Edwards R.J."/>
            <person name="Amos T.G."/>
            <person name="D'Agostino P.M."/>
            <person name="Gutierrez-Chavez C."/>
            <person name="Montgomery K."/>
            <person name="Nicetic I."/>
            <person name="Ferrari B.C."/>
        </authorList>
    </citation>
    <scope>NUCLEOTIDE SEQUENCE [LARGE SCALE GENOMIC DNA]</scope>
    <source>
        <strain evidence="2 3">SPB151</strain>
    </source>
</reference>
<dbReference type="Proteomes" id="UP000515563">
    <property type="component" value="Chromosome"/>
</dbReference>
<keyword evidence="1" id="KW-0732">Signal</keyword>
<reference evidence="3" key="1">
    <citation type="submission" date="2019-09" db="EMBL/GenBank/DDBJ databases">
        <title>Antimicrobial potential of Antarctic Bacteria.</title>
        <authorList>
            <person name="Benaud N."/>
            <person name="Edwards R.J."/>
            <person name="Ferrari B.C."/>
        </authorList>
    </citation>
    <scope>NUCLEOTIDE SEQUENCE [LARGE SCALE GENOMIC DNA]</scope>
    <source>
        <strain evidence="3">SPB151</strain>
    </source>
</reference>
<evidence type="ECO:0008006" key="4">
    <source>
        <dbReference type="Google" id="ProtNLM"/>
    </source>
</evidence>
<dbReference type="KEGG" id="kqi:F1D05_05915"/>
<keyword evidence="3" id="KW-1185">Reference proteome</keyword>
<dbReference type="AlphaFoldDB" id="A0A7G6WU64"/>
<dbReference type="EMBL" id="CP043661">
    <property type="protein sequence ID" value="QNE17529.1"/>
    <property type="molecule type" value="Genomic_DNA"/>
</dbReference>
<evidence type="ECO:0000256" key="1">
    <source>
        <dbReference type="SAM" id="SignalP"/>
    </source>
</evidence>
<evidence type="ECO:0000313" key="3">
    <source>
        <dbReference type="Proteomes" id="UP000515563"/>
    </source>
</evidence>
<gene>
    <name evidence="2" type="ORF">F1D05_05915</name>
</gene>
<feature type="chain" id="PRO_5028932942" description="Secreted protein" evidence="1">
    <location>
        <begin position="30"/>
        <end position="143"/>
    </location>
</feature>
<sequence length="143" mass="15369">MDMHRTSKAIACAATGLALLAVAPGTALATGTGVEAWNFCGSTSASWSTSTQGRSGTVTVTGECAIDANWRMDVYVNGEWWVYSTGKVKVGKHTIRTVAPTMPKPNDRRGNYTYAKITYTAGQTWKNSWEEDLGYLSCRGCTG</sequence>
<feature type="signal peptide" evidence="1">
    <location>
        <begin position="1"/>
        <end position="29"/>
    </location>
</feature>